<dbReference type="CDD" id="cd03220">
    <property type="entry name" value="ABC_KpsT_Wzt"/>
    <property type="match status" value="1"/>
</dbReference>
<evidence type="ECO:0000259" key="5">
    <source>
        <dbReference type="PROSITE" id="PS50893"/>
    </source>
</evidence>
<dbReference type="InterPro" id="IPR050683">
    <property type="entry name" value="Bact_Polysacc_Export_ATP-bd"/>
</dbReference>
<dbReference type="SMART" id="SM00382">
    <property type="entry name" value="AAA"/>
    <property type="match status" value="1"/>
</dbReference>
<dbReference type="SUPFAM" id="SSF52540">
    <property type="entry name" value="P-loop containing nucleoside triphosphate hydrolases"/>
    <property type="match status" value="1"/>
</dbReference>
<dbReference type="RefSeq" id="XP_020907901.1">
    <property type="nucleotide sequence ID" value="XM_021052242.1"/>
</dbReference>
<accession>A0A913XP12</accession>
<keyword evidence="4" id="KW-0067">ATP-binding</keyword>
<dbReference type="PANTHER" id="PTHR46743">
    <property type="entry name" value="TEICHOIC ACIDS EXPORT ATP-BINDING PROTEIN TAGH"/>
    <property type="match status" value="1"/>
</dbReference>
<dbReference type="Proteomes" id="UP000887567">
    <property type="component" value="Unplaced"/>
</dbReference>
<comment type="similarity">
    <text evidence="1">Belongs to the ABC transporter superfamily.</text>
</comment>
<evidence type="ECO:0000256" key="4">
    <source>
        <dbReference type="ARBA" id="ARBA00022840"/>
    </source>
</evidence>
<dbReference type="Pfam" id="PF00005">
    <property type="entry name" value="ABC_tran"/>
    <property type="match status" value="1"/>
</dbReference>
<dbReference type="InterPro" id="IPR027417">
    <property type="entry name" value="P-loop_NTPase"/>
</dbReference>
<dbReference type="GO" id="GO:0140359">
    <property type="term" value="F:ABC-type transporter activity"/>
    <property type="evidence" value="ECO:0007669"/>
    <property type="project" value="InterPro"/>
</dbReference>
<dbReference type="OrthoDB" id="10263751at2759"/>
<evidence type="ECO:0000313" key="6">
    <source>
        <dbReference type="EnsemblMetazoa" id="XP_020907901.1"/>
    </source>
</evidence>
<dbReference type="InterPro" id="IPR003439">
    <property type="entry name" value="ABC_transporter-like_ATP-bd"/>
</dbReference>
<protein>
    <recommendedName>
        <fullName evidence="5">ABC transporter domain-containing protein</fullName>
    </recommendedName>
</protein>
<keyword evidence="7" id="KW-1185">Reference proteome</keyword>
<dbReference type="GO" id="GO:0005524">
    <property type="term" value="F:ATP binding"/>
    <property type="evidence" value="ECO:0007669"/>
    <property type="project" value="UniProtKB-KW"/>
</dbReference>
<organism evidence="6 7">
    <name type="scientific">Exaiptasia diaphana</name>
    <name type="common">Tropical sea anemone</name>
    <name type="synonym">Aiptasia pulchella</name>
    <dbReference type="NCBI Taxonomy" id="2652724"/>
    <lineage>
        <taxon>Eukaryota</taxon>
        <taxon>Metazoa</taxon>
        <taxon>Cnidaria</taxon>
        <taxon>Anthozoa</taxon>
        <taxon>Hexacorallia</taxon>
        <taxon>Actiniaria</taxon>
        <taxon>Aiptasiidae</taxon>
        <taxon>Exaiptasia</taxon>
    </lineage>
</organism>
<proteinExistence type="inferred from homology"/>
<evidence type="ECO:0000313" key="7">
    <source>
        <dbReference type="Proteomes" id="UP000887567"/>
    </source>
</evidence>
<dbReference type="KEGG" id="epa:110245946"/>
<dbReference type="InterPro" id="IPR015860">
    <property type="entry name" value="ABC_transpr_TagH-like"/>
</dbReference>
<dbReference type="PANTHER" id="PTHR46743:SF2">
    <property type="entry name" value="TEICHOIC ACIDS EXPORT ATP-BINDING PROTEIN TAGH"/>
    <property type="match status" value="1"/>
</dbReference>
<name>A0A913XP12_EXADI</name>
<dbReference type="Gene3D" id="3.40.50.300">
    <property type="entry name" value="P-loop containing nucleotide triphosphate hydrolases"/>
    <property type="match status" value="1"/>
</dbReference>
<dbReference type="GO" id="GO:0016020">
    <property type="term" value="C:membrane"/>
    <property type="evidence" value="ECO:0007669"/>
    <property type="project" value="InterPro"/>
</dbReference>
<dbReference type="OMA" id="GDEPFQK"/>
<feature type="domain" description="ABC transporter" evidence="5">
    <location>
        <begin position="6"/>
        <end position="245"/>
    </location>
</feature>
<dbReference type="EnsemblMetazoa" id="XM_021052242.1">
    <property type="protein sequence ID" value="XP_020907901.1"/>
    <property type="gene ID" value="LOC110245946"/>
</dbReference>
<keyword evidence="2" id="KW-0813">Transport</keyword>
<reference evidence="6" key="1">
    <citation type="submission" date="2022-11" db="UniProtKB">
        <authorList>
            <consortium name="EnsemblMetazoa"/>
        </authorList>
    </citation>
    <scope>IDENTIFICATION</scope>
</reference>
<keyword evidence="3" id="KW-0547">Nucleotide-binding</keyword>
<dbReference type="AlphaFoldDB" id="A0A913XP12"/>
<dbReference type="GO" id="GO:0016887">
    <property type="term" value="F:ATP hydrolysis activity"/>
    <property type="evidence" value="ECO:0007669"/>
    <property type="project" value="InterPro"/>
</dbReference>
<dbReference type="InterPro" id="IPR017871">
    <property type="entry name" value="ABC_transporter-like_CS"/>
</dbReference>
<dbReference type="PROSITE" id="PS00211">
    <property type="entry name" value="ABC_TRANSPORTER_1"/>
    <property type="match status" value="1"/>
</dbReference>
<evidence type="ECO:0000256" key="3">
    <source>
        <dbReference type="ARBA" id="ARBA00022741"/>
    </source>
</evidence>
<evidence type="ECO:0000256" key="1">
    <source>
        <dbReference type="ARBA" id="ARBA00005417"/>
    </source>
</evidence>
<evidence type="ECO:0000256" key="2">
    <source>
        <dbReference type="ARBA" id="ARBA00022448"/>
    </source>
</evidence>
<dbReference type="PROSITE" id="PS50893">
    <property type="entry name" value="ABC_TRANSPORTER_2"/>
    <property type="match status" value="1"/>
</dbReference>
<sequence length="352" mass="39423">MSKTLIQAEHLSKTYKVFTRPVDRFVEAVTGRPRHQKVEALKDVGFELKEGEGLGIVGENGAGKSTLLKILSGVTVPTEGRLRVEGRVASLLELGMGFHSELTGRQNIRLNAAMMGFTDEETDVKTPRIIDFSELGEFIDRPIKTYSSGMAMRLGFSIAVQVEPDILIIDEALSVGDGYFQKKCMDEIRRLLDRGCTFLFCSHAMYYVSHFCDQALWLRKGQAEAFGEVAGVVREYESFLAKKSKKNRPQESLPEKEGPASFTAARMLGGQDGVYRRGESLGIEVSWQAEKPDLSFHLGVAIDRSDGVQIMSFSSHRDGRDPLTGSNQHHLRLWIRDLPLLRGEFEIYLFLL</sequence>
<dbReference type="GeneID" id="110245946"/>
<dbReference type="InterPro" id="IPR003593">
    <property type="entry name" value="AAA+_ATPase"/>
</dbReference>